<reference evidence="1 2" key="1">
    <citation type="journal article" date="2019" name="Sci. Rep.">
        <title>Orb-weaving spider Araneus ventricosus genome elucidates the spidroin gene catalogue.</title>
        <authorList>
            <person name="Kono N."/>
            <person name="Nakamura H."/>
            <person name="Ohtoshi R."/>
            <person name="Moran D.A.P."/>
            <person name="Shinohara A."/>
            <person name="Yoshida Y."/>
            <person name="Fujiwara M."/>
            <person name="Mori M."/>
            <person name="Tomita M."/>
            <person name="Arakawa K."/>
        </authorList>
    </citation>
    <scope>NUCLEOTIDE SEQUENCE [LARGE SCALE GENOMIC DNA]</scope>
</reference>
<accession>A0A4Y2R5D6</accession>
<gene>
    <name evidence="1" type="ORF">AVEN_119421_1</name>
</gene>
<organism evidence="1 2">
    <name type="scientific">Araneus ventricosus</name>
    <name type="common">Orbweaver spider</name>
    <name type="synonym">Epeira ventricosa</name>
    <dbReference type="NCBI Taxonomy" id="182803"/>
    <lineage>
        <taxon>Eukaryota</taxon>
        <taxon>Metazoa</taxon>
        <taxon>Ecdysozoa</taxon>
        <taxon>Arthropoda</taxon>
        <taxon>Chelicerata</taxon>
        <taxon>Arachnida</taxon>
        <taxon>Araneae</taxon>
        <taxon>Araneomorphae</taxon>
        <taxon>Entelegynae</taxon>
        <taxon>Araneoidea</taxon>
        <taxon>Araneidae</taxon>
        <taxon>Araneus</taxon>
    </lineage>
</organism>
<proteinExistence type="predicted"/>
<protein>
    <submittedName>
        <fullName evidence="1">Uncharacterized protein</fullName>
    </submittedName>
</protein>
<comment type="caution">
    <text evidence="1">The sequence shown here is derived from an EMBL/GenBank/DDBJ whole genome shotgun (WGS) entry which is preliminary data.</text>
</comment>
<evidence type="ECO:0000313" key="2">
    <source>
        <dbReference type="Proteomes" id="UP000499080"/>
    </source>
</evidence>
<dbReference type="AlphaFoldDB" id="A0A4Y2R5D6"/>
<sequence>MKWPCLPIQPKCDIETINFRATEESVTRAAARPFREDFANSEKHEQAICPSHFLQLECESNKTLTSWRMKGPSGYWEKTLLNIEADFSSFAELSVESGIFDRFLPFLFEAARKKKPLVAQVKSFHPLPQLSLIFPSFY</sequence>
<keyword evidence="2" id="KW-1185">Reference proteome</keyword>
<name>A0A4Y2R5D6_ARAVE</name>
<dbReference type="Proteomes" id="UP000499080">
    <property type="component" value="Unassembled WGS sequence"/>
</dbReference>
<dbReference type="EMBL" id="BGPR01015874">
    <property type="protein sequence ID" value="GBN70934.1"/>
    <property type="molecule type" value="Genomic_DNA"/>
</dbReference>
<evidence type="ECO:0000313" key="1">
    <source>
        <dbReference type="EMBL" id="GBN70934.1"/>
    </source>
</evidence>